<accession>A0A941DVD4</accession>
<gene>
    <name evidence="1" type="ORF">KCX74_09065</name>
</gene>
<keyword evidence="2" id="KW-1185">Reference proteome</keyword>
<proteinExistence type="predicted"/>
<dbReference type="Proteomes" id="UP000675284">
    <property type="component" value="Unassembled WGS sequence"/>
</dbReference>
<organism evidence="1 2">
    <name type="scientific">Virgibacillus salarius</name>
    <dbReference type="NCBI Taxonomy" id="447199"/>
    <lineage>
        <taxon>Bacteria</taxon>
        <taxon>Bacillati</taxon>
        <taxon>Bacillota</taxon>
        <taxon>Bacilli</taxon>
        <taxon>Bacillales</taxon>
        <taxon>Bacillaceae</taxon>
        <taxon>Virgibacillus</taxon>
    </lineage>
</organism>
<name>A0A941DVD4_9BACI</name>
<comment type="caution">
    <text evidence="1">The sequence shown here is derived from an EMBL/GenBank/DDBJ whole genome shotgun (WGS) entry which is preliminary data.</text>
</comment>
<evidence type="ECO:0000313" key="1">
    <source>
        <dbReference type="EMBL" id="MBR7796192.1"/>
    </source>
</evidence>
<protein>
    <submittedName>
        <fullName evidence="1">Nuclear transport factor 2 family protein</fullName>
    </submittedName>
</protein>
<dbReference type="Gene3D" id="3.10.450.50">
    <property type="match status" value="1"/>
</dbReference>
<dbReference type="SUPFAM" id="SSF54427">
    <property type="entry name" value="NTF2-like"/>
    <property type="match status" value="1"/>
</dbReference>
<dbReference type="InterPro" id="IPR032710">
    <property type="entry name" value="NTF2-like_dom_sf"/>
</dbReference>
<evidence type="ECO:0000313" key="2">
    <source>
        <dbReference type="Proteomes" id="UP000675284"/>
    </source>
</evidence>
<sequence length="135" mass="15631">MNKKQAYQFFTEVYQEIIVNLNINQIPEYFSEQYIQVTDGVRTNMIDFTNHIVTLKEHVAAMSVSPFYDFLFDEAKQTVTLRYIVHVNKKNGETGDVEVIAIFELANNKIIRCNEMTCPLSNNKELENIGTINTN</sequence>
<dbReference type="RefSeq" id="WP_166530312.1">
    <property type="nucleotide sequence ID" value="NZ_JAGSOT010000022.1"/>
</dbReference>
<dbReference type="AlphaFoldDB" id="A0A941DVD4"/>
<dbReference type="EMBL" id="JAGSOT010000022">
    <property type="protein sequence ID" value="MBR7796192.1"/>
    <property type="molecule type" value="Genomic_DNA"/>
</dbReference>
<reference evidence="1" key="1">
    <citation type="submission" date="2021-04" db="EMBL/GenBank/DDBJ databases">
        <title>Isolation and polyphasic classification of algal microorganism.</title>
        <authorList>
            <person name="Wang S."/>
        </authorList>
    </citation>
    <scope>NUCLEOTIDE SEQUENCE</scope>
    <source>
        <strain evidence="1">720a</strain>
    </source>
</reference>